<feature type="compositionally biased region" description="Polar residues" evidence="1">
    <location>
        <begin position="21"/>
        <end position="30"/>
    </location>
</feature>
<evidence type="ECO:0000313" key="2">
    <source>
        <dbReference type="EMBL" id="CAI9734502.1"/>
    </source>
</evidence>
<protein>
    <submittedName>
        <fullName evidence="2">Uncharacterized protein</fullName>
    </submittedName>
</protein>
<gene>
    <name evidence="2" type="ORF">OCTVUL_1B013042</name>
</gene>
<feature type="compositionally biased region" description="Basic and acidic residues" evidence="1">
    <location>
        <begin position="10"/>
        <end position="20"/>
    </location>
</feature>
<keyword evidence="3" id="KW-1185">Reference proteome</keyword>
<dbReference type="AlphaFoldDB" id="A0AA36BIV5"/>
<dbReference type="EMBL" id="OX597829">
    <property type="protein sequence ID" value="CAI9734502.1"/>
    <property type="molecule type" value="Genomic_DNA"/>
</dbReference>
<evidence type="ECO:0000313" key="3">
    <source>
        <dbReference type="Proteomes" id="UP001162480"/>
    </source>
</evidence>
<dbReference type="Proteomes" id="UP001162480">
    <property type="component" value="Chromosome 16"/>
</dbReference>
<name>A0AA36BIV5_OCTVU</name>
<evidence type="ECO:0000256" key="1">
    <source>
        <dbReference type="SAM" id="MobiDB-lite"/>
    </source>
</evidence>
<proteinExistence type="predicted"/>
<feature type="region of interest" description="Disordered" evidence="1">
    <location>
        <begin position="1"/>
        <end position="48"/>
    </location>
</feature>
<organism evidence="2 3">
    <name type="scientific">Octopus vulgaris</name>
    <name type="common">Common octopus</name>
    <dbReference type="NCBI Taxonomy" id="6645"/>
    <lineage>
        <taxon>Eukaryota</taxon>
        <taxon>Metazoa</taxon>
        <taxon>Spiralia</taxon>
        <taxon>Lophotrochozoa</taxon>
        <taxon>Mollusca</taxon>
        <taxon>Cephalopoda</taxon>
        <taxon>Coleoidea</taxon>
        <taxon>Octopodiformes</taxon>
        <taxon>Octopoda</taxon>
        <taxon>Incirrata</taxon>
        <taxon>Octopodidae</taxon>
        <taxon>Octopus</taxon>
    </lineage>
</organism>
<sequence length="69" mass="7882">MVTIPRQRRCHGDARSHGNDESTASTNSPSRRCHDVTATTTPWQRRRHGGEDIICYNDDDNVNENMDRA</sequence>
<accession>A0AA36BIV5</accession>
<reference evidence="2" key="1">
    <citation type="submission" date="2023-08" db="EMBL/GenBank/DDBJ databases">
        <authorList>
            <person name="Alioto T."/>
            <person name="Alioto T."/>
            <person name="Gomez Garrido J."/>
        </authorList>
    </citation>
    <scope>NUCLEOTIDE SEQUENCE</scope>
</reference>